<feature type="active site" evidence="5">
    <location>
        <position position="78"/>
    </location>
</feature>
<dbReference type="Pfam" id="PF00145">
    <property type="entry name" value="DNA_methylase"/>
    <property type="match status" value="1"/>
</dbReference>
<proteinExistence type="inferred from homology"/>
<comment type="catalytic activity">
    <reaction evidence="7">
        <text>a 2'-deoxycytidine in DNA + S-adenosyl-L-methionine = a 5-methyl-2'-deoxycytidine in DNA + S-adenosyl-L-homocysteine + H(+)</text>
        <dbReference type="Rhea" id="RHEA:13681"/>
        <dbReference type="Rhea" id="RHEA-COMP:11369"/>
        <dbReference type="Rhea" id="RHEA-COMP:11370"/>
        <dbReference type="ChEBI" id="CHEBI:15378"/>
        <dbReference type="ChEBI" id="CHEBI:57856"/>
        <dbReference type="ChEBI" id="CHEBI:59789"/>
        <dbReference type="ChEBI" id="CHEBI:85452"/>
        <dbReference type="ChEBI" id="CHEBI:85454"/>
        <dbReference type="EC" id="2.1.1.37"/>
    </reaction>
</comment>
<dbReference type="SUPFAM" id="SSF53335">
    <property type="entry name" value="S-adenosyl-L-methionine-dependent methyltransferases"/>
    <property type="match status" value="1"/>
</dbReference>
<dbReference type="PANTHER" id="PTHR10629:SF52">
    <property type="entry name" value="DNA (CYTOSINE-5)-METHYLTRANSFERASE 1"/>
    <property type="match status" value="1"/>
</dbReference>
<accession>A0ABT7MNN0</accession>
<dbReference type="InterPro" id="IPR001525">
    <property type="entry name" value="C5_MeTfrase"/>
</dbReference>
<dbReference type="GO" id="GO:0032259">
    <property type="term" value="P:methylation"/>
    <property type="evidence" value="ECO:0007669"/>
    <property type="project" value="UniProtKB-KW"/>
</dbReference>
<keyword evidence="1 5" id="KW-0489">Methyltransferase</keyword>
<evidence type="ECO:0000256" key="1">
    <source>
        <dbReference type="ARBA" id="ARBA00022603"/>
    </source>
</evidence>
<dbReference type="PROSITE" id="PS00094">
    <property type="entry name" value="C5_MTASE_1"/>
    <property type="match status" value="1"/>
</dbReference>
<dbReference type="Gene3D" id="3.40.50.150">
    <property type="entry name" value="Vaccinia Virus protein VP39"/>
    <property type="match status" value="1"/>
</dbReference>
<name>A0ABT7MNN0_9BACL</name>
<dbReference type="RefSeq" id="WP_286038335.1">
    <property type="nucleotide sequence ID" value="NZ_CP183077.1"/>
</dbReference>
<gene>
    <name evidence="8" type="ORF">QR695_07250</name>
</gene>
<keyword evidence="2 5" id="KW-0808">Transferase</keyword>
<keyword evidence="4" id="KW-0680">Restriction system</keyword>
<evidence type="ECO:0000256" key="4">
    <source>
        <dbReference type="ARBA" id="ARBA00022747"/>
    </source>
</evidence>
<evidence type="ECO:0000313" key="8">
    <source>
        <dbReference type="EMBL" id="MDL5376802.1"/>
    </source>
</evidence>
<evidence type="ECO:0000256" key="7">
    <source>
        <dbReference type="RuleBase" id="RU000417"/>
    </source>
</evidence>
<evidence type="ECO:0000256" key="3">
    <source>
        <dbReference type="ARBA" id="ARBA00022691"/>
    </source>
</evidence>
<comment type="similarity">
    <text evidence="5 6">Belongs to the class I-like SAM-binding methyltransferase superfamily. C5-methyltransferase family.</text>
</comment>
<dbReference type="EMBL" id="JASWER010000005">
    <property type="protein sequence ID" value="MDL5376802.1"/>
    <property type="molecule type" value="Genomic_DNA"/>
</dbReference>
<reference evidence="8 9" key="1">
    <citation type="submission" date="2023-06" db="EMBL/GenBank/DDBJ databases">
        <title>Influencing factors and mechanism of Cr(VI) reduction by facultative anaerobic Exiguobacterium sp. PY14.</title>
        <authorList>
            <person name="Zou L."/>
        </authorList>
    </citation>
    <scope>NUCLEOTIDE SEQUENCE [LARGE SCALE GENOMIC DNA]</scope>
    <source>
        <strain evidence="8 9">PY14</strain>
    </source>
</reference>
<dbReference type="GO" id="GO:0003886">
    <property type="term" value="F:DNA (cytosine-5-)-methyltransferase activity"/>
    <property type="evidence" value="ECO:0007669"/>
    <property type="project" value="UniProtKB-EC"/>
</dbReference>
<dbReference type="PROSITE" id="PS51679">
    <property type="entry name" value="SAM_MT_C5"/>
    <property type="match status" value="1"/>
</dbReference>
<dbReference type="InterPro" id="IPR050390">
    <property type="entry name" value="C5-Methyltransferase"/>
</dbReference>
<evidence type="ECO:0000256" key="2">
    <source>
        <dbReference type="ARBA" id="ARBA00022679"/>
    </source>
</evidence>
<dbReference type="InterPro" id="IPR018117">
    <property type="entry name" value="C5_DNA_meth_AS"/>
</dbReference>
<keyword evidence="9" id="KW-1185">Reference proteome</keyword>
<dbReference type="Gene3D" id="3.90.120.10">
    <property type="entry name" value="DNA Methylase, subunit A, domain 2"/>
    <property type="match status" value="1"/>
</dbReference>
<dbReference type="EC" id="2.1.1.37" evidence="7"/>
<sequence length="369" mass="41245">MKKTLSAISLFSGAGGMDVGFVRAGISVKVANEINKDAAATYQRNHPDSKIYTSDINEVFEEISETKDIDIVFGGPPCQGFSVAGKMDPNDERNTLIWSFLDVVHIVQPRAFVMENVKALGSLEKWKPVRDEIFKRAENMGYSCEMFILNSADFGVPQKRERVFFIGFLNKDTKRETLEADFIKLHKPSRSIRDTIKHLGPAGSESNPQTCTAKITFASNPILRKSPYAGMLFNGMGRPLNIDETSNTLPASMGGNKTPIIDEEYLHGDEKENWVNGYHEAVTNNELDPKFQSAPSRLRRLTIKEAALIQTFPEDYIFEGSKSSVYRQIGNAVPCELAEVVAKVVVKELKSSDCNLKERERQISFATLF</sequence>
<dbReference type="NCBIfam" id="TIGR00675">
    <property type="entry name" value="dcm"/>
    <property type="match status" value="1"/>
</dbReference>
<protein>
    <recommendedName>
        <fullName evidence="7">Cytosine-specific methyltransferase</fullName>
        <ecNumber evidence="7">2.1.1.37</ecNumber>
    </recommendedName>
</protein>
<dbReference type="Proteomes" id="UP001230807">
    <property type="component" value="Unassembled WGS sequence"/>
</dbReference>
<dbReference type="PRINTS" id="PR00105">
    <property type="entry name" value="C5METTRFRASE"/>
</dbReference>
<comment type="caution">
    <text evidence="8">The sequence shown here is derived from an EMBL/GenBank/DDBJ whole genome shotgun (WGS) entry which is preliminary data.</text>
</comment>
<dbReference type="InterPro" id="IPR029063">
    <property type="entry name" value="SAM-dependent_MTases_sf"/>
</dbReference>
<organism evidence="8 9">
    <name type="scientific">Exiguobacterium mexicanum</name>
    <dbReference type="NCBI Taxonomy" id="340146"/>
    <lineage>
        <taxon>Bacteria</taxon>
        <taxon>Bacillati</taxon>
        <taxon>Bacillota</taxon>
        <taxon>Bacilli</taxon>
        <taxon>Bacillales</taxon>
        <taxon>Bacillales Family XII. Incertae Sedis</taxon>
        <taxon>Exiguobacterium</taxon>
    </lineage>
</organism>
<keyword evidence="3 5" id="KW-0949">S-adenosyl-L-methionine</keyword>
<evidence type="ECO:0000256" key="5">
    <source>
        <dbReference type="PROSITE-ProRule" id="PRU01016"/>
    </source>
</evidence>
<evidence type="ECO:0000256" key="6">
    <source>
        <dbReference type="RuleBase" id="RU000416"/>
    </source>
</evidence>
<evidence type="ECO:0000313" key="9">
    <source>
        <dbReference type="Proteomes" id="UP001230807"/>
    </source>
</evidence>
<dbReference type="PANTHER" id="PTHR10629">
    <property type="entry name" value="CYTOSINE-SPECIFIC METHYLTRANSFERASE"/>
    <property type="match status" value="1"/>
</dbReference>